<name>A0A182YLV9_ANOST</name>
<dbReference type="Proteomes" id="UP000076408">
    <property type="component" value="Unassembled WGS sequence"/>
</dbReference>
<dbReference type="OMA" id="WRKYGNR"/>
<dbReference type="VEuPathDB" id="VectorBase:ASTEI09445"/>
<evidence type="ECO:0000313" key="2">
    <source>
        <dbReference type="Proteomes" id="UP000076408"/>
    </source>
</evidence>
<dbReference type="STRING" id="30069.A0A182YLV9"/>
<organism evidence="1 2">
    <name type="scientific">Anopheles stephensi</name>
    <name type="common">Indo-Pakistan malaria mosquito</name>
    <dbReference type="NCBI Taxonomy" id="30069"/>
    <lineage>
        <taxon>Eukaryota</taxon>
        <taxon>Metazoa</taxon>
        <taxon>Ecdysozoa</taxon>
        <taxon>Arthropoda</taxon>
        <taxon>Hexapoda</taxon>
        <taxon>Insecta</taxon>
        <taxon>Pterygota</taxon>
        <taxon>Neoptera</taxon>
        <taxon>Endopterygota</taxon>
        <taxon>Diptera</taxon>
        <taxon>Nematocera</taxon>
        <taxon>Culicoidea</taxon>
        <taxon>Culicidae</taxon>
        <taxon>Anophelinae</taxon>
        <taxon>Anopheles</taxon>
    </lineage>
</organism>
<sequence length="170" mass="18541">MFFDALSSLNITKVLSDYLLVVSNLVRRQFTPSSAAAPSPSSLPATVDTPAAAPAAGHTYAGGESVGESVAYELNLLTTGWCFLCETLQLAKFALGSGARWLDFTDFQLFLLQIFSSILLALVVCIALAWCKYGNRITNRFIRPSTAKEIEELKLSVARLNLPKEHTPRI</sequence>
<reference evidence="2" key="1">
    <citation type="journal article" date="2014" name="Genome Biol.">
        <title>Genome analysis of a major urban malaria vector mosquito, Anopheles stephensi.</title>
        <authorList>
            <person name="Jiang X."/>
            <person name="Peery A."/>
            <person name="Hall A.B."/>
            <person name="Sharma A."/>
            <person name="Chen X.G."/>
            <person name="Waterhouse R.M."/>
            <person name="Komissarov A."/>
            <person name="Riehle M.M."/>
            <person name="Shouche Y."/>
            <person name="Sharakhova M.V."/>
            <person name="Lawson D."/>
            <person name="Pakpour N."/>
            <person name="Arensburger P."/>
            <person name="Davidson V.L."/>
            <person name="Eiglmeier K."/>
            <person name="Emrich S."/>
            <person name="George P."/>
            <person name="Kennedy R.C."/>
            <person name="Mane S.P."/>
            <person name="Maslen G."/>
            <person name="Oringanje C."/>
            <person name="Qi Y."/>
            <person name="Settlage R."/>
            <person name="Tojo M."/>
            <person name="Tubio J.M."/>
            <person name="Unger M.F."/>
            <person name="Wang B."/>
            <person name="Vernick K.D."/>
            <person name="Ribeiro J.M."/>
            <person name="James A.A."/>
            <person name="Michel K."/>
            <person name="Riehle M.A."/>
            <person name="Luckhart S."/>
            <person name="Sharakhov I.V."/>
            <person name="Tu Z."/>
        </authorList>
    </citation>
    <scope>NUCLEOTIDE SEQUENCE [LARGE SCALE GENOMIC DNA]</scope>
    <source>
        <strain evidence="2">Indian</strain>
    </source>
</reference>
<proteinExistence type="predicted"/>
<evidence type="ECO:0000313" key="1">
    <source>
        <dbReference type="EnsemblMetazoa" id="ASTEI09445-PA"/>
    </source>
</evidence>
<dbReference type="EnsemblMetazoa" id="ASTEI09445-RA">
    <property type="protein sequence ID" value="ASTEI09445-PA"/>
    <property type="gene ID" value="ASTEI09445"/>
</dbReference>
<accession>A0A182YLV9</accession>
<keyword evidence="2" id="KW-1185">Reference proteome</keyword>
<protein>
    <submittedName>
        <fullName evidence="1">Uncharacterized protein</fullName>
    </submittedName>
</protein>
<dbReference type="AlphaFoldDB" id="A0A182YLV9"/>
<reference evidence="1" key="2">
    <citation type="submission" date="2020-05" db="UniProtKB">
        <authorList>
            <consortium name="EnsemblMetazoa"/>
        </authorList>
    </citation>
    <scope>IDENTIFICATION</scope>
    <source>
        <strain evidence="1">Indian</strain>
    </source>
</reference>